<name>A0ABU2D0U2_9EURY</name>
<dbReference type="Proteomes" id="UP001246244">
    <property type="component" value="Unassembled WGS sequence"/>
</dbReference>
<evidence type="ECO:0000256" key="1">
    <source>
        <dbReference type="ARBA" id="ARBA00022434"/>
    </source>
</evidence>
<keyword evidence="6" id="KW-0560">Oxidoreductase</keyword>
<evidence type="ECO:0000256" key="3">
    <source>
        <dbReference type="ARBA" id="ARBA00022723"/>
    </source>
</evidence>
<dbReference type="InterPro" id="IPR008331">
    <property type="entry name" value="Ferritin_DPS_dom"/>
</dbReference>
<evidence type="ECO:0000313" key="6">
    <source>
        <dbReference type="EMBL" id="MDR7665610.1"/>
    </source>
</evidence>
<dbReference type="PIRSF" id="PIRSF002560">
    <property type="entry name" value="Bacterioferritin"/>
    <property type="match status" value="1"/>
</dbReference>
<dbReference type="RefSeq" id="WP_310575633.1">
    <property type="nucleotide sequence ID" value="NZ_JAVKPK010000023.1"/>
</dbReference>
<dbReference type="SUPFAM" id="SSF47240">
    <property type="entry name" value="Ferritin-like"/>
    <property type="match status" value="1"/>
</dbReference>
<organism evidence="6 7">
    <name type="scientific">Methanosarcina baikalica</name>
    <dbReference type="NCBI Taxonomy" id="3073890"/>
    <lineage>
        <taxon>Archaea</taxon>
        <taxon>Methanobacteriati</taxon>
        <taxon>Methanobacteriota</taxon>
        <taxon>Stenosarchaea group</taxon>
        <taxon>Methanomicrobia</taxon>
        <taxon>Methanosarcinales</taxon>
        <taxon>Methanosarcinaceae</taxon>
        <taxon>Methanosarcina</taxon>
    </lineage>
</organism>
<dbReference type="PROSITE" id="PS00549">
    <property type="entry name" value="BACTERIOFERRITIN"/>
    <property type="match status" value="1"/>
</dbReference>
<reference evidence="7" key="1">
    <citation type="submission" date="2023-07" db="EMBL/GenBank/DDBJ databases">
        <title>Whole-genome sequencing of a new Methanosarcina sp. Z-7115.</title>
        <authorList>
            <person name="Zhilina T.N."/>
            <person name="Merkel A.Y."/>
        </authorList>
    </citation>
    <scope>NUCLEOTIDE SEQUENCE [LARGE SCALE GENOMIC DNA]</scope>
    <source>
        <strain evidence="7">Z-7115</strain>
    </source>
</reference>
<dbReference type="Gene3D" id="1.20.1260.10">
    <property type="match status" value="1"/>
</dbReference>
<evidence type="ECO:0000256" key="4">
    <source>
        <dbReference type="ARBA" id="ARBA00023004"/>
    </source>
</evidence>
<sequence>MKGNEKIIKHLNARLAEELTAINQYFVHAEMCENWNYKRLEEAIKQRTIAEMKHAEKLIARILFLEGEPIVSNLNQITIGSEVPEMHDHDHGAEEGAIRGYNESIRLATELGDNNTKVLLELILKEEEEHIDWIEAQLDEIKQIGIQNYLAQQIYE</sequence>
<keyword evidence="1" id="KW-0409">Iron storage</keyword>
<dbReference type="PRINTS" id="PR00601">
    <property type="entry name" value="BACFERRITIN"/>
</dbReference>
<evidence type="ECO:0000256" key="2">
    <source>
        <dbReference type="ARBA" id="ARBA00022617"/>
    </source>
</evidence>
<keyword evidence="3" id="KW-0479">Metal-binding</keyword>
<evidence type="ECO:0000259" key="5">
    <source>
        <dbReference type="PROSITE" id="PS50905"/>
    </source>
</evidence>
<dbReference type="CDD" id="cd00907">
    <property type="entry name" value="Bacterioferritin"/>
    <property type="match status" value="1"/>
</dbReference>
<dbReference type="PROSITE" id="PS50905">
    <property type="entry name" value="FERRITIN_LIKE"/>
    <property type="match status" value="1"/>
</dbReference>
<dbReference type="EMBL" id="JAVKPK010000023">
    <property type="protein sequence ID" value="MDR7665610.1"/>
    <property type="molecule type" value="Genomic_DNA"/>
</dbReference>
<accession>A0ABU2D0U2</accession>
<dbReference type="EC" id="1.16.3.1" evidence="6"/>
<dbReference type="InterPro" id="IPR009078">
    <property type="entry name" value="Ferritin-like_SF"/>
</dbReference>
<keyword evidence="4" id="KW-0408">Iron</keyword>
<dbReference type="InterPro" id="IPR002024">
    <property type="entry name" value="Bacterioferritin"/>
</dbReference>
<dbReference type="NCBIfam" id="TIGR00754">
    <property type="entry name" value="bfr"/>
    <property type="match status" value="1"/>
</dbReference>
<feature type="domain" description="Ferritin-like diiron" evidence="5">
    <location>
        <begin position="1"/>
        <end position="145"/>
    </location>
</feature>
<dbReference type="PANTHER" id="PTHR30295:SF0">
    <property type="entry name" value="BACTERIOFERRITIN"/>
    <property type="match status" value="1"/>
</dbReference>
<keyword evidence="7" id="KW-1185">Reference proteome</keyword>
<keyword evidence="2" id="KW-0349">Heme</keyword>
<dbReference type="InterPro" id="IPR012347">
    <property type="entry name" value="Ferritin-like"/>
</dbReference>
<gene>
    <name evidence="6" type="primary">bfr</name>
    <name evidence="6" type="ORF">RG963_07435</name>
</gene>
<proteinExistence type="predicted"/>
<dbReference type="GO" id="GO:0004322">
    <property type="term" value="F:ferroxidase activity"/>
    <property type="evidence" value="ECO:0007669"/>
    <property type="project" value="UniProtKB-EC"/>
</dbReference>
<dbReference type="InterPro" id="IPR009040">
    <property type="entry name" value="Ferritin-like_diiron"/>
</dbReference>
<protein>
    <submittedName>
        <fullName evidence="6">Bacterioferritin</fullName>
        <ecNumber evidence="6">1.16.3.1</ecNumber>
    </submittedName>
</protein>
<evidence type="ECO:0000313" key="7">
    <source>
        <dbReference type="Proteomes" id="UP001246244"/>
    </source>
</evidence>
<comment type="caution">
    <text evidence="6">The sequence shown here is derived from an EMBL/GenBank/DDBJ whole genome shotgun (WGS) entry which is preliminary data.</text>
</comment>
<dbReference type="PANTHER" id="PTHR30295">
    <property type="entry name" value="BACTERIOFERRITIN"/>
    <property type="match status" value="1"/>
</dbReference>
<dbReference type="Pfam" id="PF00210">
    <property type="entry name" value="Ferritin"/>
    <property type="match status" value="1"/>
</dbReference>